<comment type="caution">
    <text evidence="3">The sequence shown here is derived from an EMBL/GenBank/DDBJ whole genome shotgun (WGS) entry which is preliminary data.</text>
</comment>
<keyword evidence="4" id="KW-1185">Reference proteome</keyword>
<proteinExistence type="predicted"/>
<protein>
    <submittedName>
        <fullName evidence="3">Uncharacterized protein</fullName>
    </submittedName>
</protein>
<dbReference type="Proteomes" id="UP000217448">
    <property type="component" value="Unassembled WGS sequence"/>
</dbReference>
<evidence type="ECO:0000256" key="1">
    <source>
        <dbReference type="SAM" id="MobiDB-lite"/>
    </source>
</evidence>
<accession>A0ABT2KGH9</accession>
<evidence type="ECO:0000313" key="4">
    <source>
        <dbReference type="Proteomes" id="UP000217448"/>
    </source>
</evidence>
<feature type="region of interest" description="Disordered" evidence="1">
    <location>
        <begin position="65"/>
        <end position="101"/>
    </location>
</feature>
<feature type="chain" id="PRO_5046036623" evidence="2">
    <location>
        <begin position="19"/>
        <end position="101"/>
    </location>
</feature>
<sequence length="101" mass="10597">MSLLRTIPLLLFAGMASAESVPTPKEDLATLGYISAARPGKFHEMPPSGNGFPATILARMRVALGGERPMPSAHAPAEPDKPSPPGQWPLKPPAAACARCR</sequence>
<evidence type="ECO:0000256" key="2">
    <source>
        <dbReference type="SAM" id="SignalP"/>
    </source>
</evidence>
<gene>
    <name evidence="3" type="ORF">CLG85_003590</name>
</gene>
<evidence type="ECO:0000313" key="3">
    <source>
        <dbReference type="EMBL" id="MCT4369473.1"/>
    </source>
</evidence>
<dbReference type="RefSeq" id="WP_260348443.1">
    <property type="nucleotide sequence ID" value="NZ_NTHN02000004.1"/>
</dbReference>
<name>A0ABT2KGH9_9RHOB</name>
<keyword evidence="2" id="KW-0732">Signal</keyword>
<reference evidence="4" key="1">
    <citation type="submission" date="2023-07" db="EMBL/GenBank/DDBJ databases">
        <title>Yangia mangrovi SAOS 153D genome.</title>
        <authorList>
            <person name="Verma A."/>
            <person name="Pal Y."/>
            <person name="Sundharam S."/>
            <person name="Bisht B."/>
            <person name="Srinivasan K."/>
        </authorList>
    </citation>
    <scope>NUCLEOTIDE SEQUENCE [LARGE SCALE GENOMIC DNA]</scope>
    <source>
        <strain evidence="4">SAOS 153D</strain>
    </source>
</reference>
<organism evidence="3 4">
    <name type="scientific">Alloyangia mangrovi</name>
    <dbReference type="NCBI Taxonomy" id="1779329"/>
    <lineage>
        <taxon>Bacteria</taxon>
        <taxon>Pseudomonadati</taxon>
        <taxon>Pseudomonadota</taxon>
        <taxon>Alphaproteobacteria</taxon>
        <taxon>Rhodobacterales</taxon>
        <taxon>Roseobacteraceae</taxon>
        <taxon>Alloyangia</taxon>
    </lineage>
</organism>
<feature type="signal peptide" evidence="2">
    <location>
        <begin position="1"/>
        <end position="18"/>
    </location>
</feature>
<dbReference type="EMBL" id="NTHN02000004">
    <property type="protein sequence ID" value="MCT4369473.1"/>
    <property type="molecule type" value="Genomic_DNA"/>
</dbReference>
<feature type="compositionally biased region" description="Pro residues" evidence="1">
    <location>
        <begin position="82"/>
        <end position="92"/>
    </location>
</feature>